<proteinExistence type="predicted"/>
<dbReference type="Proteomes" id="UP000566819">
    <property type="component" value="Unassembled WGS sequence"/>
</dbReference>
<reference evidence="3 4" key="1">
    <citation type="submission" date="2020-03" db="EMBL/GenBank/DDBJ databases">
        <title>Draft Genome Sequence of Cudoniella acicularis.</title>
        <authorList>
            <person name="Buettner E."/>
            <person name="Kellner H."/>
        </authorList>
    </citation>
    <scope>NUCLEOTIDE SEQUENCE [LARGE SCALE GENOMIC DNA]</scope>
    <source>
        <strain evidence="3 4">DSM 108380</strain>
    </source>
</reference>
<feature type="compositionally biased region" description="Basic and acidic residues" evidence="1">
    <location>
        <begin position="57"/>
        <end position="80"/>
    </location>
</feature>
<dbReference type="EMBL" id="JAAMPI010000543">
    <property type="protein sequence ID" value="KAF4630501.1"/>
    <property type="molecule type" value="Genomic_DNA"/>
</dbReference>
<evidence type="ECO:0000259" key="2">
    <source>
        <dbReference type="Pfam" id="PF20150"/>
    </source>
</evidence>
<protein>
    <recommendedName>
        <fullName evidence="2">2EXR domain-containing protein</fullName>
    </recommendedName>
</protein>
<dbReference type="InterPro" id="IPR045518">
    <property type="entry name" value="2EXR"/>
</dbReference>
<organism evidence="3 4">
    <name type="scientific">Cudoniella acicularis</name>
    <dbReference type="NCBI Taxonomy" id="354080"/>
    <lineage>
        <taxon>Eukaryota</taxon>
        <taxon>Fungi</taxon>
        <taxon>Dikarya</taxon>
        <taxon>Ascomycota</taxon>
        <taxon>Pezizomycotina</taxon>
        <taxon>Leotiomycetes</taxon>
        <taxon>Helotiales</taxon>
        <taxon>Tricladiaceae</taxon>
        <taxon>Cudoniella</taxon>
    </lineage>
</organism>
<dbReference type="AlphaFoldDB" id="A0A8H4RKJ9"/>
<dbReference type="Pfam" id="PF20150">
    <property type="entry name" value="2EXR"/>
    <property type="match status" value="1"/>
</dbReference>
<gene>
    <name evidence="3" type="ORF">G7Y89_g7639</name>
</gene>
<name>A0A8H4RKJ9_9HELO</name>
<feature type="region of interest" description="Disordered" evidence="1">
    <location>
        <begin position="1"/>
        <end position="20"/>
    </location>
</feature>
<sequence length="148" mass="17280">MATQTAIQLNSQPQESGQELELIQVPREVYNQVKSSLDDLHKEATQLREAKEMALRKIERSKTEAQTTHETDMSVSREEIDSLGSSFRDVRSEIIQLREELQELRQSRGPLDFPQFLDLPPEIRNMIWTFAFEASKIHRPSHYKKDKN</sequence>
<accession>A0A8H4RKJ9</accession>
<keyword evidence="4" id="KW-1185">Reference proteome</keyword>
<feature type="compositionally biased region" description="Polar residues" evidence="1">
    <location>
        <begin position="1"/>
        <end position="17"/>
    </location>
</feature>
<evidence type="ECO:0000313" key="4">
    <source>
        <dbReference type="Proteomes" id="UP000566819"/>
    </source>
</evidence>
<comment type="caution">
    <text evidence="3">The sequence shown here is derived from an EMBL/GenBank/DDBJ whole genome shotgun (WGS) entry which is preliminary data.</text>
</comment>
<evidence type="ECO:0000256" key="1">
    <source>
        <dbReference type="SAM" id="MobiDB-lite"/>
    </source>
</evidence>
<feature type="domain" description="2EXR" evidence="2">
    <location>
        <begin position="113"/>
        <end position="142"/>
    </location>
</feature>
<evidence type="ECO:0000313" key="3">
    <source>
        <dbReference type="EMBL" id="KAF4630501.1"/>
    </source>
</evidence>
<feature type="region of interest" description="Disordered" evidence="1">
    <location>
        <begin position="57"/>
        <end position="82"/>
    </location>
</feature>